<dbReference type="PANTHER" id="PTHR10632:SF2">
    <property type="entry name" value="SULFIDE:QUINONE OXIDOREDUCTASE, MITOCHONDRIAL"/>
    <property type="match status" value="1"/>
</dbReference>
<reference evidence="1 2" key="1">
    <citation type="submission" date="2022-09" db="EMBL/GenBank/DDBJ databases">
        <authorList>
            <person name="Palmer J.M."/>
        </authorList>
    </citation>
    <scope>NUCLEOTIDE SEQUENCE [LARGE SCALE GENOMIC DNA]</scope>
    <source>
        <strain evidence="1 2">DSM 7382</strain>
    </source>
</reference>
<dbReference type="GO" id="GO:0070221">
    <property type="term" value="P:sulfide oxidation, using sulfide:quinone oxidoreductase"/>
    <property type="evidence" value="ECO:0007669"/>
    <property type="project" value="TreeGrafter"/>
</dbReference>
<evidence type="ECO:0008006" key="3">
    <source>
        <dbReference type="Google" id="ProtNLM"/>
    </source>
</evidence>
<dbReference type="PANTHER" id="PTHR10632">
    <property type="entry name" value="SULFIDE:QUINONE OXIDOREDUCTASE"/>
    <property type="match status" value="1"/>
</dbReference>
<accession>A0AAW0GLJ6</accession>
<keyword evidence="2" id="KW-1185">Reference proteome</keyword>
<comment type="caution">
    <text evidence="1">The sequence shown here is derived from an EMBL/GenBank/DDBJ whole genome shotgun (WGS) entry which is preliminary data.</text>
</comment>
<dbReference type="InterPro" id="IPR015904">
    <property type="entry name" value="Sulphide_quinone_reductase"/>
</dbReference>
<dbReference type="GO" id="GO:0070224">
    <property type="term" value="F:sulfide:quinone oxidoreductase activity"/>
    <property type="evidence" value="ECO:0007669"/>
    <property type="project" value="TreeGrafter"/>
</dbReference>
<dbReference type="GO" id="GO:0005739">
    <property type="term" value="C:mitochondrion"/>
    <property type="evidence" value="ECO:0007669"/>
    <property type="project" value="TreeGrafter"/>
</dbReference>
<sequence length="141" mass="15113">MLAAHTSTMMRSLATSVRRASTAAAAADKDKYKIVVVGAGAGGLTVANQIYNRFRAAGKALSEGDIAILDAAEYHYYQPGWTLVGAGLLKKTDTRRPLKSLIPQHLAHIPENVKLSHQLPTPSLQPLGELFHTKTLSSPLV</sequence>
<evidence type="ECO:0000313" key="2">
    <source>
        <dbReference type="Proteomes" id="UP001385951"/>
    </source>
</evidence>
<gene>
    <name evidence="1" type="ORF">QCA50_003165</name>
</gene>
<dbReference type="SUPFAM" id="SSF51905">
    <property type="entry name" value="FAD/NAD(P)-binding domain"/>
    <property type="match status" value="1"/>
</dbReference>
<organism evidence="1 2">
    <name type="scientific">Cerrena zonata</name>
    <dbReference type="NCBI Taxonomy" id="2478898"/>
    <lineage>
        <taxon>Eukaryota</taxon>
        <taxon>Fungi</taxon>
        <taxon>Dikarya</taxon>
        <taxon>Basidiomycota</taxon>
        <taxon>Agaricomycotina</taxon>
        <taxon>Agaricomycetes</taxon>
        <taxon>Polyporales</taxon>
        <taxon>Cerrenaceae</taxon>
        <taxon>Cerrena</taxon>
    </lineage>
</organism>
<dbReference type="InterPro" id="IPR036188">
    <property type="entry name" value="FAD/NAD-bd_sf"/>
</dbReference>
<proteinExistence type="predicted"/>
<dbReference type="Gene3D" id="3.50.50.100">
    <property type="match status" value="1"/>
</dbReference>
<evidence type="ECO:0000313" key="1">
    <source>
        <dbReference type="EMBL" id="KAK7693596.1"/>
    </source>
</evidence>
<dbReference type="Proteomes" id="UP001385951">
    <property type="component" value="Unassembled WGS sequence"/>
</dbReference>
<dbReference type="AlphaFoldDB" id="A0AAW0GLJ6"/>
<dbReference type="GO" id="GO:0071949">
    <property type="term" value="F:FAD binding"/>
    <property type="evidence" value="ECO:0007669"/>
    <property type="project" value="TreeGrafter"/>
</dbReference>
<name>A0AAW0GLJ6_9APHY</name>
<dbReference type="EMBL" id="JASBNA010000003">
    <property type="protein sequence ID" value="KAK7693596.1"/>
    <property type="molecule type" value="Genomic_DNA"/>
</dbReference>
<protein>
    <recommendedName>
        <fullName evidence="3">FAD/NAD(P)-binding domain-containing protein</fullName>
    </recommendedName>
</protein>